<dbReference type="Gene3D" id="2.130.10.10">
    <property type="entry name" value="YVTN repeat-like/Quinoprotein amine dehydrogenase"/>
    <property type="match status" value="2"/>
</dbReference>
<dbReference type="InterPro" id="IPR015943">
    <property type="entry name" value="WD40/YVTN_repeat-like_dom_sf"/>
</dbReference>
<dbReference type="Pfam" id="PF00400">
    <property type="entry name" value="WD40"/>
    <property type="match status" value="2"/>
</dbReference>
<dbReference type="GO" id="GO:0005730">
    <property type="term" value="C:nucleolus"/>
    <property type="evidence" value="ECO:0007669"/>
    <property type="project" value="UniProtKB-SubCell"/>
</dbReference>
<evidence type="ECO:0000256" key="5">
    <source>
        <dbReference type="ARBA" id="ARBA00023242"/>
    </source>
</evidence>
<sequence length="544" mass="61679">MGDYCPIEIELSRKVIKSERSCNNRYSYINSGKEDGVIRNLEFSTSSGNTLLNITSENKFKVIDPSIKETNYLKDEGSFNSKQPILASTLRKDGKLCGIILENGECIAIDVDTKRVIRRFERVEEQLTSISFSDNKSKIIFGGSTGKLSVLEVSTGGLIFAIPAHGDIIKCIIPLSIEVGKFIDDEFSKHDINELSYFITCSYDSKINIWRLSTADNVTKGQSENNNKFQLNIIRTYSHSFPVECIGVSNDVTLVSCGGDSIKIWNLENPNLSYVKEISNFGRTITSISLNNNFFVVGCLDHNLYLYESNTFEFVRSFNFNRGVIRVAISQCSTYIVAGLEDGSWVIRKRNQLQNEGIIDEDLAEIKKSYRTGTSRYFKRGREVTIETIDTEVNVNKKPQTKLDKMLRSYSYKKALELTLNMNWSHFISLIELLSSRGAIHLVAREDDFNKIVSILKYISKNLGKCTPSQFILISELIEHILHENNLISILDSCQTENGNVFEISEYIKRISQKITLEVKQHAILKQLRSAVDIIIQSCKKNLT</sequence>
<keyword evidence="2" id="KW-0698">rRNA processing</keyword>
<evidence type="ECO:0000259" key="6">
    <source>
        <dbReference type="Pfam" id="PF09384"/>
    </source>
</evidence>
<dbReference type="InterPro" id="IPR001680">
    <property type="entry name" value="WD40_rpt"/>
</dbReference>
<dbReference type="SMART" id="SM00320">
    <property type="entry name" value="WD40"/>
    <property type="match status" value="5"/>
</dbReference>
<organism evidence="7 8">
    <name type="scientific">Cryptosporidium xiaoi</name>
    <dbReference type="NCBI Taxonomy" id="659607"/>
    <lineage>
        <taxon>Eukaryota</taxon>
        <taxon>Sar</taxon>
        <taxon>Alveolata</taxon>
        <taxon>Apicomplexa</taxon>
        <taxon>Conoidasida</taxon>
        <taxon>Coccidia</taxon>
        <taxon>Eucoccidiorida</taxon>
        <taxon>Eimeriorina</taxon>
        <taxon>Cryptosporidiidae</taxon>
        <taxon>Cryptosporidium</taxon>
    </lineage>
</organism>
<dbReference type="InterPro" id="IPR018983">
    <property type="entry name" value="U3_snoRNA-assocProt_15_C"/>
</dbReference>
<name>A0AAV9XYD4_9CRYT</name>
<gene>
    <name evidence="7" type="ORF">RS030_213449</name>
</gene>
<evidence type="ECO:0000313" key="7">
    <source>
        <dbReference type="EMBL" id="KAK6589210.1"/>
    </source>
</evidence>
<keyword evidence="5" id="KW-0539">Nucleus</keyword>
<dbReference type="GO" id="GO:0006364">
    <property type="term" value="P:rRNA processing"/>
    <property type="evidence" value="ECO:0007669"/>
    <property type="project" value="UniProtKB-KW"/>
</dbReference>
<dbReference type="PANTHER" id="PTHR19924">
    <property type="entry name" value="UTP15 U3 SMALL NUCLEOLAR RNA-ASSOCIATED PROTEIN 15 FAMILY MEMBER"/>
    <property type="match status" value="1"/>
</dbReference>
<evidence type="ECO:0000256" key="1">
    <source>
        <dbReference type="ARBA" id="ARBA00004604"/>
    </source>
</evidence>
<dbReference type="GO" id="GO:0045943">
    <property type="term" value="P:positive regulation of transcription by RNA polymerase I"/>
    <property type="evidence" value="ECO:0007669"/>
    <property type="project" value="TreeGrafter"/>
</dbReference>
<dbReference type="EMBL" id="JAWDEY010000013">
    <property type="protein sequence ID" value="KAK6589210.1"/>
    <property type="molecule type" value="Genomic_DNA"/>
</dbReference>
<dbReference type="Proteomes" id="UP001311799">
    <property type="component" value="Unassembled WGS sequence"/>
</dbReference>
<keyword evidence="3" id="KW-0853">WD repeat</keyword>
<evidence type="ECO:0000256" key="4">
    <source>
        <dbReference type="ARBA" id="ARBA00022737"/>
    </source>
</evidence>
<dbReference type="PANTHER" id="PTHR19924:SF26">
    <property type="entry name" value="U3 SMALL NUCLEOLAR RNA-ASSOCIATED PROTEIN 15 HOMOLOG"/>
    <property type="match status" value="1"/>
</dbReference>
<dbReference type="Pfam" id="PF09384">
    <property type="entry name" value="UTP15_C"/>
    <property type="match status" value="1"/>
</dbReference>
<keyword evidence="8" id="KW-1185">Reference proteome</keyword>
<dbReference type="InterPro" id="IPR036322">
    <property type="entry name" value="WD40_repeat_dom_sf"/>
</dbReference>
<protein>
    <recommendedName>
        <fullName evidence="6">U3 small nucleolar RNA-associated protein 15 C-terminal domain-containing protein</fullName>
    </recommendedName>
</protein>
<dbReference type="SUPFAM" id="SSF50978">
    <property type="entry name" value="WD40 repeat-like"/>
    <property type="match status" value="1"/>
</dbReference>
<evidence type="ECO:0000256" key="2">
    <source>
        <dbReference type="ARBA" id="ARBA00022552"/>
    </source>
</evidence>
<comment type="caution">
    <text evidence="7">The sequence shown here is derived from an EMBL/GenBank/DDBJ whole genome shotgun (WGS) entry which is preliminary data.</text>
</comment>
<evidence type="ECO:0000313" key="8">
    <source>
        <dbReference type="Proteomes" id="UP001311799"/>
    </source>
</evidence>
<accession>A0AAV9XYD4</accession>
<comment type="subcellular location">
    <subcellularLocation>
        <location evidence="1">Nucleus</location>
        <location evidence="1">Nucleolus</location>
    </subcellularLocation>
</comment>
<evidence type="ECO:0000256" key="3">
    <source>
        <dbReference type="ARBA" id="ARBA00022574"/>
    </source>
</evidence>
<reference evidence="7 8" key="1">
    <citation type="submission" date="2023-10" db="EMBL/GenBank/DDBJ databases">
        <title>Comparative genomics analysis reveals potential genetic determinants of host preference in Cryptosporidium xiaoi.</title>
        <authorList>
            <person name="Xiao L."/>
            <person name="Li J."/>
        </authorList>
    </citation>
    <scope>NUCLEOTIDE SEQUENCE [LARGE SCALE GENOMIC DNA]</scope>
    <source>
        <strain evidence="7 8">52996</strain>
    </source>
</reference>
<keyword evidence="4" id="KW-0677">Repeat</keyword>
<feature type="domain" description="U3 small nucleolar RNA-associated protein 15 C-terminal" evidence="6">
    <location>
        <begin position="395"/>
        <end position="535"/>
    </location>
</feature>
<proteinExistence type="predicted"/>
<dbReference type="AlphaFoldDB" id="A0AAV9XYD4"/>